<dbReference type="GeneID" id="20215541"/>
<dbReference type="InterPro" id="IPR007110">
    <property type="entry name" value="Ig-like_dom"/>
</dbReference>
<dbReference type="EMBL" id="KB096411">
    <property type="protein sequence ID" value="ESO04848.1"/>
    <property type="molecule type" value="Genomic_DNA"/>
</dbReference>
<feature type="domain" description="Fibronectin type-III" evidence="3">
    <location>
        <begin position="191"/>
        <end position="234"/>
    </location>
</feature>
<reference evidence="7" key="1">
    <citation type="submission" date="2012-12" db="EMBL/GenBank/DDBJ databases">
        <authorList>
            <person name="Hellsten U."/>
            <person name="Grimwood J."/>
            <person name="Chapman J.A."/>
            <person name="Shapiro H."/>
            <person name="Aerts A."/>
            <person name="Otillar R.P."/>
            <person name="Terry A.Y."/>
            <person name="Boore J.L."/>
            <person name="Simakov O."/>
            <person name="Marletaz F."/>
            <person name="Cho S.-J."/>
            <person name="Edsinger-Gonzales E."/>
            <person name="Havlak P."/>
            <person name="Kuo D.-H."/>
            <person name="Larsson T."/>
            <person name="Lv J."/>
            <person name="Arendt D."/>
            <person name="Savage R."/>
            <person name="Osoegawa K."/>
            <person name="de Jong P."/>
            <person name="Lindberg D.R."/>
            <person name="Seaver E.C."/>
            <person name="Weisblat D.A."/>
            <person name="Putnam N.H."/>
            <person name="Grigoriev I.V."/>
            <person name="Rokhsar D.S."/>
        </authorList>
    </citation>
    <scope>NUCLEOTIDE SEQUENCE</scope>
</reference>
<dbReference type="OMA" id="VNICIED"/>
<dbReference type="PANTHER" id="PTHR14340">
    <property type="entry name" value="MICROFIBRIL-ASSOCIATED GLYCOPROTEIN 3"/>
    <property type="match status" value="1"/>
</dbReference>
<dbReference type="EMBL" id="AMQM01003947">
    <property type="status" value="NOT_ANNOTATED_CDS"/>
    <property type="molecule type" value="Genomic_DNA"/>
</dbReference>
<evidence type="ECO:0000313" key="4">
    <source>
        <dbReference type="EMBL" id="ESO04847.1"/>
    </source>
</evidence>
<keyword evidence="1" id="KW-0393">Immunoglobulin domain</keyword>
<dbReference type="RefSeq" id="XP_009016781.1">
    <property type="nucleotide sequence ID" value="XM_009018533.1"/>
</dbReference>
<dbReference type="InterPro" id="IPR036179">
    <property type="entry name" value="Ig-like_dom_sf"/>
</dbReference>
<accession>T1G393</accession>
<dbReference type="CTD" id="20215541"/>
<dbReference type="Pfam" id="PF07679">
    <property type="entry name" value="I-set"/>
    <property type="match status" value="1"/>
</dbReference>
<dbReference type="InterPro" id="IPR013783">
    <property type="entry name" value="Ig-like_fold"/>
</dbReference>
<dbReference type="KEGG" id="hro:HELRODRAFT_78170"/>
<dbReference type="EnsemblMetazoa" id="HelroT78170">
    <property type="protein sequence ID" value="HelroP78170"/>
    <property type="gene ID" value="HelroG78170"/>
</dbReference>
<reference evidence="6" key="3">
    <citation type="submission" date="2015-06" db="UniProtKB">
        <authorList>
            <consortium name="EnsemblMetazoa"/>
        </authorList>
    </citation>
    <scope>IDENTIFICATION</scope>
</reference>
<evidence type="ECO:0000259" key="3">
    <source>
        <dbReference type="PROSITE" id="PS50853"/>
    </source>
</evidence>
<dbReference type="CDD" id="cd00063">
    <property type="entry name" value="FN3"/>
    <property type="match status" value="2"/>
</dbReference>
<dbReference type="OrthoDB" id="10052517at2759"/>
<dbReference type="InParanoid" id="T1G393"/>
<dbReference type="SMART" id="SM00060">
    <property type="entry name" value="FN3"/>
    <property type="match status" value="1"/>
</dbReference>
<dbReference type="GeneID" id="20215537"/>
<dbReference type="SUPFAM" id="SSF48726">
    <property type="entry name" value="Immunoglobulin"/>
    <property type="match status" value="1"/>
</dbReference>
<dbReference type="EMBL" id="KB096411">
    <property type="protein sequence ID" value="ESO04847.1"/>
    <property type="molecule type" value="Genomic_DNA"/>
</dbReference>
<dbReference type="PROSITE" id="PS50853">
    <property type="entry name" value="FN3"/>
    <property type="match status" value="2"/>
</dbReference>
<evidence type="ECO:0000313" key="5">
    <source>
        <dbReference type="EMBL" id="ESO04848.1"/>
    </source>
</evidence>
<feature type="domain" description="Fibronectin type-III" evidence="3">
    <location>
        <begin position="89"/>
        <end position="187"/>
    </location>
</feature>
<evidence type="ECO:0000256" key="1">
    <source>
        <dbReference type="ARBA" id="ARBA00023319"/>
    </source>
</evidence>
<dbReference type="EnsemblMetazoa" id="HelroT78197">
    <property type="protein sequence ID" value="HelroP78197"/>
    <property type="gene ID" value="HelroG78197"/>
</dbReference>
<dbReference type="SUPFAM" id="SSF49265">
    <property type="entry name" value="Fibronectin type III"/>
    <property type="match status" value="1"/>
</dbReference>
<dbReference type="PRINTS" id="PR00014">
    <property type="entry name" value="FNTYPEIII"/>
</dbReference>
<dbReference type="KEGG" id="hro:HELRODRAFT_78197"/>
<dbReference type="RefSeq" id="XP_009016780.1">
    <property type="nucleotide sequence ID" value="XM_009018532.1"/>
</dbReference>
<reference evidence="4 7" key="2">
    <citation type="journal article" date="2013" name="Nature">
        <title>Insights into bilaterian evolution from three spiralian genomes.</title>
        <authorList>
            <person name="Simakov O."/>
            <person name="Marletaz F."/>
            <person name="Cho S.J."/>
            <person name="Edsinger-Gonzales E."/>
            <person name="Havlak P."/>
            <person name="Hellsten U."/>
            <person name="Kuo D.H."/>
            <person name="Larsson T."/>
            <person name="Lv J."/>
            <person name="Arendt D."/>
            <person name="Savage R."/>
            <person name="Osoegawa K."/>
            <person name="de Jong P."/>
            <person name="Grimwood J."/>
            <person name="Chapman J.A."/>
            <person name="Shapiro H."/>
            <person name="Aerts A."/>
            <person name="Otillar R.P."/>
            <person name="Terry A.Y."/>
            <person name="Boore J.L."/>
            <person name="Grigoriev I.V."/>
            <person name="Lindberg D.R."/>
            <person name="Seaver E.C."/>
            <person name="Weisblat D.A."/>
            <person name="Putnam N.H."/>
            <person name="Rokhsar D.S."/>
        </authorList>
    </citation>
    <scope>NUCLEOTIDE SEQUENCE</scope>
</reference>
<dbReference type="Gene3D" id="2.60.40.10">
    <property type="entry name" value="Immunoglobulins"/>
    <property type="match status" value="3"/>
</dbReference>
<dbReference type="eggNOG" id="KOG0613">
    <property type="taxonomic scope" value="Eukaryota"/>
</dbReference>
<evidence type="ECO:0000313" key="7">
    <source>
        <dbReference type="Proteomes" id="UP000015101"/>
    </source>
</evidence>
<dbReference type="AlphaFoldDB" id="T1G393"/>
<evidence type="ECO:0000313" key="6">
    <source>
        <dbReference type="EnsemblMetazoa" id="HelroP78197"/>
    </source>
</evidence>
<dbReference type="HOGENOM" id="CLU_1187546_0_0_1"/>
<evidence type="ECO:0008006" key="8">
    <source>
        <dbReference type="Google" id="ProtNLM"/>
    </source>
</evidence>
<dbReference type="InterPro" id="IPR003961">
    <property type="entry name" value="FN3_dom"/>
</dbReference>
<dbReference type="STRING" id="6412.T1G393"/>
<dbReference type="InterPro" id="IPR013098">
    <property type="entry name" value="Ig_I-set"/>
</dbReference>
<evidence type="ECO:0000259" key="2">
    <source>
        <dbReference type="PROSITE" id="PS50835"/>
    </source>
</evidence>
<dbReference type="EMBL" id="AMQM01003946">
    <property type="status" value="NOT_ANNOTATED_CDS"/>
    <property type="molecule type" value="Genomic_DNA"/>
</dbReference>
<dbReference type="Pfam" id="PF00041">
    <property type="entry name" value="fn3"/>
    <property type="match status" value="1"/>
</dbReference>
<organism evidence="6 7">
    <name type="scientific">Helobdella robusta</name>
    <name type="common">Californian leech</name>
    <dbReference type="NCBI Taxonomy" id="6412"/>
    <lineage>
        <taxon>Eukaryota</taxon>
        <taxon>Metazoa</taxon>
        <taxon>Spiralia</taxon>
        <taxon>Lophotrochozoa</taxon>
        <taxon>Annelida</taxon>
        <taxon>Clitellata</taxon>
        <taxon>Hirudinea</taxon>
        <taxon>Rhynchobdellida</taxon>
        <taxon>Glossiphoniidae</taxon>
        <taxon>Helobdella</taxon>
    </lineage>
</organism>
<dbReference type="InterPro" id="IPR036116">
    <property type="entry name" value="FN3_sf"/>
</dbReference>
<dbReference type="Proteomes" id="UP000015101">
    <property type="component" value="Unassembled WGS sequence"/>
</dbReference>
<sequence length="234" mass="25230">MADKLTLKPGVTSMVDLAFLSVPPAKVTWYYNGQDKLPDDARIKPLTSQTSAKLTMMKVAPTDAGEYKVVIENKNGKIEHTVNVAVQSPPSEPKNVLVDNITKSSCLVTWEAPESDNGSPVIGYDIEKQVGKTGKWIKINKEPITTTQYEVNDLTPGSECSFRVSASNAAGPSVYSKPSGSFVAKDAEAPKPSAPINLQTSDINGEITLSWQPPENDGGSPIKHYIIEKADVVK</sequence>
<dbReference type="PANTHER" id="PTHR14340:SF9">
    <property type="entry name" value="FIBRONECTIN TYPE-III DOMAIN-CONTAINING PROTEIN"/>
    <property type="match status" value="1"/>
</dbReference>
<dbReference type="PROSITE" id="PS50835">
    <property type="entry name" value="IG_LIKE"/>
    <property type="match status" value="1"/>
</dbReference>
<proteinExistence type="predicted"/>
<gene>
    <name evidence="6" type="primary">20215541</name>
    <name evidence="4" type="ORF">HELRODRAFT_78170</name>
    <name evidence="5" type="ORF">HELRODRAFT_78197</name>
</gene>
<dbReference type="FunFam" id="2.60.40.10:FF:000127">
    <property type="entry name" value="titin isoform X1"/>
    <property type="match status" value="1"/>
</dbReference>
<name>T1G393_HELRO</name>
<protein>
    <recommendedName>
        <fullName evidence="8">Fibronectin type-III domain-containing protein</fullName>
    </recommendedName>
</protein>
<dbReference type="CTD" id="20215537"/>
<keyword evidence="7" id="KW-1185">Reference proteome</keyword>
<feature type="domain" description="Ig-like" evidence="2">
    <location>
        <begin position="1"/>
        <end position="85"/>
    </location>
</feature>